<comment type="caution">
    <text evidence="2">The sequence shown here is derived from an EMBL/GenBank/DDBJ whole genome shotgun (WGS) entry which is preliminary data.</text>
</comment>
<feature type="transmembrane region" description="Helical" evidence="1">
    <location>
        <begin position="97"/>
        <end position="125"/>
    </location>
</feature>
<feature type="transmembrane region" description="Helical" evidence="1">
    <location>
        <begin position="137"/>
        <end position="160"/>
    </location>
</feature>
<keyword evidence="1" id="KW-0812">Transmembrane</keyword>
<dbReference type="OrthoDB" id="3404376at2"/>
<protein>
    <recommendedName>
        <fullName evidence="4">ABC-2 family transporter</fullName>
    </recommendedName>
</protein>
<evidence type="ECO:0000313" key="3">
    <source>
        <dbReference type="Proteomes" id="UP000319825"/>
    </source>
</evidence>
<feature type="transmembrane region" description="Helical" evidence="1">
    <location>
        <begin position="214"/>
        <end position="234"/>
    </location>
</feature>
<dbReference type="RefSeq" id="WP_145776929.1">
    <property type="nucleotide sequence ID" value="NZ_BAAATQ010000354.1"/>
</dbReference>
<evidence type="ECO:0000313" key="2">
    <source>
        <dbReference type="EMBL" id="TWH70702.1"/>
    </source>
</evidence>
<reference evidence="2 3" key="1">
    <citation type="submission" date="2019-07" db="EMBL/GenBank/DDBJ databases">
        <title>R&amp;d 2014.</title>
        <authorList>
            <person name="Klenk H.-P."/>
        </authorList>
    </citation>
    <scope>NUCLEOTIDE SEQUENCE [LARGE SCALE GENOMIC DNA]</scope>
    <source>
        <strain evidence="2 3">DSM 43868</strain>
    </source>
</reference>
<proteinExistence type="predicted"/>
<evidence type="ECO:0000256" key="1">
    <source>
        <dbReference type="SAM" id="Phobius"/>
    </source>
</evidence>
<dbReference type="AlphaFoldDB" id="A0A562IIH4"/>
<accession>A0A562IIH4</accession>
<keyword evidence="1" id="KW-0472">Membrane</keyword>
<dbReference type="EMBL" id="VLKE01000001">
    <property type="protein sequence ID" value="TWH70702.1"/>
    <property type="molecule type" value="Genomic_DNA"/>
</dbReference>
<dbReference type="Proteomes" id="UP000319825">
    <property type="component" value="Unassembled WGS sequence"/>
</dbReference>
<keyword evidence="1" id="KW-1133">Transmembrane helix</keyword>
<feature type="transmembrane region" description="Helical" evidence="1">
    <location>
        <begin position="35"/>
        <end position="55"/>
    </location>
</feature>
<keyword evidence="3" id="KW-1185">Reference proteome</keyword>
<organism evidence="2 3">
    <name type="scientific">Micromonospora olivasterospora</name>
    <dbReference type="NCBI Taxonomy" id="1880"/>
    <lineage>
        <taxon>Bacteria</taxon>
        <taxon>Bacillati</taxon>
        <taxon>Actinomycetota</taxon>
        <taxon>Actinomycetes</taxon>
        <taxon>Micromonosporales</taxon>
        <taxon>Micromonosporaceae</taxon>
        <taxon>Micromonospora</taxon>
    </lineage>
</organism>
<feature type="transmembrane region" description="Helical" evidence="1">
    <location>
        <begin position="167"/>
        <end position="186"/>
    </location>
</feature>
<evidence type="ECO:0008006" key="4">
    <source>
        <dbReference type="Google" id="ProtNLM"/>
    </source>
</evidence>
<sequence length="258" mass="26917">MTDPGTPNTLGTSTSFGESALDAFRRSVGTRARRFLIAVTLLLGLLAAAGLALVGPPGDRTFANLSGPAQSLMSVIVPAFGVLLARDLKPASRSTRLAPTLLAAALLAAAVGLFGLLACVAALTMTTSSAQDPWRHAGTIAVGGVLVQVVAQLVGTGLGLLMRRPTVAFITTIVLPLGLWFLLGAVDVLRPAQALTPYSTVRHLLSGQMNPLNWVQWLAVLLIWGVGLNALGWARLRHRNHDGRPAPAHGEPSPSPSR</sequence>
<gene>
    <name evidence="2" type="ORF">JD77_05727</name>
</gene>
<feature type="transmembrane region" description="Helical" evidence="1">
    <location>
        <begin position="67"/>
        <end position="85"/>
    </location>
</feature>
<name>A0A562IIH4_MICOL</name>